<name>A0A1H9SJ85_9CORY</name>
<dbReference type="EMBL" id="FOGQ01000004">
    <property type="protein sequence ID" value="SER85014.1"/>
    <property type="molecule type" value="Genomic_DNA"/>
</dbReference>
<organism evidence="2 3">
    <name type="scientific">Corynebacterium cystitidis DSM 20524</name>
    <dbReference type="NCBI Taxonomy" id="1121357"/>
    <lineage>
        <taxon>Bacteria</taxon>
        <taxon>Bacillati</taxon>
        <taxon>Actinomycetota</taxon>
        <taxon>Actinomycetes</taxon>
        <taxon>Mycobacteriales</taxon>
        <taxon>Corynebacteriaceae</taxon>
        <taxon>Corynebacterium</taxon>
    </lineage>
</organism>
<sequence>MSVARLGASISVDGMTDLQTFADSWSSAITLLGQAAGKSVYDLCTMGFDATIARQIVKLADIYHGPASAPRQQEQARNHATAMRHTFHTLNAIEKIVRKADTAHSWRIRFELTQCAATIRVIEDAGAELLAELRNDDAEAGTDAGTDGPSMSVSARRVGDSTLADLSVRGPSHLIKAARDRAAAYAAENDIHEAEALLRLASSTGGSDGDGEAAGPEITPAVIIPIDASVAAWEKTSPNQFRLSLTNGTTMTGADYTQARLSQYGHALLVDAVTGQDLGLYKLTENPNARFANQLHRLIQRLKTPVCAAPGCGKPADECQMHHIKAYKHGGKSEPDNYTMLCDFDNGRNDDDPDKPRYGRIEKVAGLDYWVPAFGGQPRLNDHPVARGGAIRVARRILEREEARA</sequence>
<protein>
    <submittedName>
        <fullName evidence="2">HNH endonuclease</fullName>
    </submittedName>
</protein>
<keyword evidence="2" id="KW-0378">Hydrolase</keyword>
<dbReference type="GO" id="GO:0008270">
    <property type="term" value="F:zinc ion binding"/>
    <property type="evidence" value="ECO:0007669"/>
    <property type="project" value="InterPro"/>
</dbReference>
<evidence type="ECO:0000313" key="2">
    <source>
        <dbReference type="EMBL" id="SER85014.1"/>
    </source>
</evidence>
<reference evidence="3" key="1">
    <citation type="submission" date="2016-10" db="EMBL/GenBank/DDBJ databases">
        <authorList>
            <person name="Varghese N."/>
            <person name="Submissions S."/>
        </authorList>
    </citation>
    <scope>NUCLEOTIDE SEQUENCE [LARGE SCALE GENOMIC DNA]</scope>
    <source>
        <strain evidence="3">DSM 20524</strain>
    </source>
</reference>
<keyword evidence="3" id="KW-1185">Reference proteome</keyword>
<keyword evidence="2" id="KW-0540">Nuclease</keyword>
<dbReference type="InterPro" id="IPR003615">
    <property type="entry name" value="HNH_nuc"/>
</dbReference>
<dbReference type="STRING" id="1121357.SAMN05661109_01142"/>
<keyword evidence="2" id="KW-0255">Endonuclease</keyword>
<dbReference type="AlphaFoldDB" id="A0A1H9SJ85"/>
<feature type="domain" description="HNH nuclease" evidence="1">
    <location>
        <begin position="295"/>
        <end position="347"/>
    </location>
</feature>
<dbReference type="GO" id="GO:0003676">
    <property type="term" value="F:nucleic acid binding"/>
    <property type="evidence" value="ECO:0007669"/>
    <property type="project" value="InterPro"/>
</dbReference>
<dbReference type="Proteomes" id="UP000198929">
    <property type="component" value="Unassembled WGS sequence"/>
</dbReference>
<dbReference type="CDD" id="cd00085">
    <property type="entry name" value="HNHc"/>
    <property type="match status" value="1"/>
</dbReference>
<dbReference type="Pfam" id="PF01844">
    <property type="entry name" value="HNH"/>
    <property type="match status" value="1"/>
</dbReference>
<accession>A0A1H9SJ85</accession>
<evidence type="ECO:0000313" key="3">
    <source>
        <dbReference type="Proteomes" id="UP000198929"/>
    </source>
</evidence>
<dbReference type="SMART" id="SM00507">
    <property type="entry name" value="HNHc"/>
    <property type="match status" value="1"/>
</dbReference>
<dbReference type="GO" id="GO:0004519">
    <property type="term" value="F:endonuclease activity"/>
    <property type="evidence" value="ECO:0007669"/>
    <property type="project" value="UniProtKB-KW"/>
</dbReference>
<proteinExistence type="predicted"/>
<gene>
    <name evidence="2" type="ORF">SAMN05661109_01142</name>
</gene>
<evidence type="ECO:0000259" key="1">
    <source>
        <dbReference type="SMART" id="SM00507"/>
    </source>
</evidence>
<dbReference type="Gene3D" id="1.10.30.50">
    <property type="match status" value="1"/>
</dbReference>
<dbReference type="InterPro" id="IPR002711">
    <property type="entry name" value="HNH"/>
</dbReference>